<dbReference type="InterPro" id="IPR015947">
    <property type="entry name" value="PUA-like_sf"/>
</dbReference>
<accession>A0ABN1ZCK0</accession>
<dbReference type="Gene3D" id="3.10.400.10">
    <property type="entry name" value="Sulfate adenylyltransferase"/>
    <property type="match status" value="1"/>
</dbReference>
<dbReference type="PANTHER" id="PTHR39203:SF1">
    <property type="entry name" value="CYTOPLASMIC PROTEIN"/>
    <property type="match status" value="1"/>
</dbReference>
<dbReference type="InterPro" id="IPR009326">
    <property type="entry name" value="DUF984"/>
</dbReference>
<dbReference type="SMART" id="SM01022">
    <property type="entry name" value="ASCH"/>
    <property type="match status" value="1"/>
</dbReference>
<gene>
    <name evidence="2" type="ORF">GCM10009627_14200</name>
</gene>
<evidence type="ECO:0000313" key="2">
    <source>
        <dbReference type="EMBL" id="GAA1493074.1"/>
    </source>
</evidence>
<dbReference type="PANTHER" id="PTHR39203">
    <property type="entry name" value="CYTOPLASMIC PROTEIN-RELATED"/>
    <property type="match status" value="1"/>
</dbReference>
<keyword evidence="3" id="KW-1185">Reference proteome</keyword>
<dbReference type="Proteomes" id="UP001501742">
    <property type="component" value="Unassembled WGS sequence"/>
</dbReference>
<evidence type="ECO:0000259" key="1">
    <source>
        <dbReference type="SMART" id="SM01022"/>
    </source>
</evidence>
<dbReference type="RefSeq" id="WP_204606558.1">
    <property type="nucleotide sequence ID" value="NZ_BAAAJX010000005.1"/>
</dbReference>
<dbReference type="EMBL" id="BAAAJX010000005">
    <property type="protein sequence ID" value="GAA1493074.1"/>
    <property type="molecule type" value="Genomic_DNA"/>
</dbReference>
<dbReference type="InterPro" id="IPR007374">
    <property type="entry name" value="ASCH_domain"/>
</dbReference>
<protein>
    <submittedName>
        <fullName evidence="2">ASCH domain-containing protein</fullName>
    </submittedName>
</protein>
<reference evidence="2 3" key="1">
    <citation type="journal article" date="2019" name="Int. J. Syst. Evol. Microbiol.">
        <title>The Global Catalogue of Microorganisms (GCM) 10K type strain sequencing project: providing services to taxonomists for standard genome sequencing and annotation.</title>
        <authorList>
            <consortium name="The Broad Institute Genomics Platform"/>
            <consortium name="The Broad Institute Genome Sequencing Center for Infectious Disease"/>
            <person name="Wu L."/>
            <person name="Ma J."/>
        </authorList>
    </citation>
    <scope>NUCLEOTIDE SEQUENCE [LARGE SCALE GENOMIC DNA]</scope>
    <source>
        <strain evidence="2 3">JCM 12140</strain>
    </source>
</reference>
<dbReference type="Pfam" id="PF04266">
    <property type="entry name" value="ASCH"/>
    <property type="match status" value="1"/>
</dbReference>
<evidence type="ECO:0000313" key="3">
    <source>
        <dbReference type="Proteomes" id="UP001501742"/>
    </source>
</evidence>
<organism evidence="2 3">
    <name type="scientific">Curtobacterium herbarum</name>
    <dbReference type="NCBI Taxonomy" id="150122"/>
    <lineage>
        <taxon>Bacteria</taxon>
        <taxon>Bacillati</taxon>
        <taxon>Actinomycetota</taxon>
        <taxon>Actinomycetes</taxon>
        <taxon>Micrococcales</taxon>
        <taxon>Microbacteriaceae</taxon>
        <taxon>Curtobacterium</taxon>
    </lineage>
</organism>
<sequence>MDAVSPAVAAFWAARRLESRDLPVEVPLAWGFGATPEHADELLALVLAGMKDGTASSLWDYQATAEPLPEVGEHSVVLDGTGQPRAVIVTTNVRTVPFDQVDAEHARAEGEGDRTLDYWRASHERYWREHSEDPRGWAPDMPVVCERFRLVWPDRSA</sequence>
<proteinExistence type="predicted"/>
<comment type="caution">
    <text evidence="2">The sequence shown here is derived from an EMBL/GenBank/DDBJ whole genome shotgun (WGS) entry which is preliminary data.</text>
</comment>
<feature type="domain" description="ASCH" evidence="1">
    <location>
        <begin position="30"/>
        <end position="152"/>
    </location>
</feature>
<name>A0ABN1ZCK0_9MICO</name>
<dbReference type="CDD" id="cd06553">
    <property type="entry name" value="ASCH_Ef3133_like"/>
    <property type="match status" value="1"/>
</dbReference>
<dbReference type="SUPFAM" id="SSF88697">
    <property type="entry name" value="PUA domain-like"/>
    <property type="match status" value="1"/>
</dbReference>